<evidence type="ECO:0000313" key="2">
    <source>
        <dbReference type="EMBL" id="QRV15462.1"/>
    </source>
</evidence>
<dbReference type="RefSeq" id="WP_204747985.1">
    <property type="nucleotide sequence ID" value="NZ_CP069188.1"/>
</dbReference>
<protein>
    <submittedName>
        <fullName evidence="2">Uncharacterized protein</fullName>
    </submittedName>
</protein>
<dbReference type="OrthoDB" id="384008at2157"/>
<dbReference type="AlphaFoldDB" id="A0A8T8E1L7"/>
<feature type="compositionally biased region" description="Basic and acidic residues" evidence="1">
    <location>
        <begin position="1"/>
        <end position="19"/>
    </location>
</feature>
<reference evidence="2 3" key="1">
    <citation type="submission" date="2021-01" db="EMBL/GenBank/DDBJ databases">
        <title>Genome Sequence and Methylation Pattern of Haloterrigena salifodinae BOL5-1, An Extremely Halophilic Archaeon from a Bolivian Salt Mine.</title>
        <authorList>
            <person name="DasSarma P."/>
            <person name="Anton B.P."/>
            <person name="DasSarma S.L."/>
            <person name="von Ehrenheim H.A.L."/>
            <person name="Martinez F.L."/>
            <person name="Guzman D."/>
            <person name="Roberts R.J."/>
            <person name="DasSarma S."/>
        </authorList>
    </citation>
    <scope>NUCLEOTIDE SEQUENCE [LARGE SCALE GENOMIC DNA]</scope>
    <source>
        <strain evidence="2 3">BOL5-1</strain>
    </source>
</reference>
<sequence>MFDRIAEARERNGQPREERPEEVDEFFEPTEEVGYKQGLSLLDRSYENYPSRQELLQPGNGDTLDTLSEHELVTSISDVASELNIRDEVIEKAANLHGVDLSTFEITVDTSNEDTITVPLEGDVAIEHLREPLYEDSRLLYHLYVQCGMGVEEIAQTLSDSLDSVNTSVLERDIQQGLIDVGLLEGNRTDDGRGTVEEEDLRLGGTSIEMKEPESDIRERGGLTVNASDYA</sequence>
<keyword evidence="3" id="KW-1185">Reference proteome</keyword>
<dbReference type="GeneID" id="62873606"/>
<name>A0A8T8E1L7_9EURY</name>
<feature type="compositionally biased region" description="Basic and acidic residues" evidence="1">
    <location>
        <begin position="209"/>
        <end position="221"/>
    </location>
</feature>
<feature type="region of interest" description="Disordered" evidence="1">
    <location>
        <begin position="1"/>
        <end position="25"/>
    </location>
</feature>
<proteinExistence type="predicted"/>
<evidence type="ECO:0000313" key="3">
    <source>
        <dbReference type="Proteomes" id="UP000637819"/>
    </source>
</evidence>
<evidence type="ECO:0000256" key="1">
    <source>
        <dbReference type="SAM" id="MobiDB-lite"/>
    </source>
</evidence>
<gene>
    <name evidence="2" type="ORF">JMJ58_00740</name>
</gene>
<dbReference type="EMBL" id="CP069188">
    <property type="protein sequence ID" value="QRV15462.1"/>
    <property type="molecule type" value="Genomic_DNA"/>
</dbReference>
<accession>A0A8T8E1L7</accession>
<dbReference type="Proteomes" id="UP000637819">
    <property type="component" value="Chromosome"/>
</dbReference>
<dbReference type="KEGG" id="hsal:JMJ58_00740"/>
<organism evidence="2 3">
    <name type="scientific">Haloterrigena salifodinae</name>
    <dbReference type="NCBI Taxonomy" id="2675099"/>
    <lineage>
        <taxon>Archaea</taxon>
        <taxon>Methanobacteriati</taxon>
        <taxon>Methanobacteriota</taxon>
        <taxon>Stenosarchaea group</taxon>
        <taxon>Halobacteria</taxon>
        <taxon>Halobacteriales</taxon>
        <taxon>Natrialbaceae</taxon>
        <taxon>Haloterrigena</taxon>
    </lineage>
</organism>
<feature type="region of interest" description="Disordered" evidence="1">
    <location>
        <begin position="203"/>
        <end position="231"/>
    </location>
</feature>